<feature type="transmembrane region" description="Helical" evidence="1">
    <location>
        <begin position="12"/>
        <end position="28"/>
    </location>
</feature>
<keyword evidence="1" id="KW-1133">Transmembrane helix</keyword>
<dbReference type="Proteomes" id="UP000753219">
    <property type="component" value="Unassembled WGS sequence"/>
</dbReference>
<evidence type="ECO:0000313" key="3">
    <source>
        <dbReference type="Proteomes" id="UP000753219"/>
    </source>
</evidence>
<sequence>MKLVIKKSKVNYIYFIIYFILFVMYFRSELGLPSFFTYLIDVINIFLFFYIINSKVDKMIRNIEFYILGLLIYVIIGLFLFRQPFILFLWGLRSNFRFYIFFIACAILLNKTNVIKVISFLKRMLIANGIMCTFQYFIQGYHRDILGGFFGSESGCNGYMNVLLIIVTSYVVIQYINKEIKLKELMLFVLISVYISILSELKVFFVELIIIVLLAFVITKFSLKKLGIVVVSSLSLCIIMTWIPKIYPEWSNTFSLNGIIENLTSSAGYTGQGDLNRLTAITTINNQFSNISSVNKLFGSGLGSWEYSNTFEFLNSHNYLTYQLSHYNWISYAWLYLELGYIGLMLYYGFFIVIGFNSLKVKSVETKGDTLLKTAFIISVLCFILSIFNVSLRMESGYLIYFVLSIPYIINKKDKEKLYV</sequence>
<keyword evidence="1" id="KW-0812">Transmembrane</keyword>
<feature type="transmembrane region" description="Helical" evidence="1">
    <location>
        <begin position="371"/>
        <end position="390"/>
    </location>
</feature>
<feature type="transmembrane region" description="Helical" evidence="1">
    <location>
        <begin position="158"/>
        <end position="175"/>
    </location>
</feature>
<evidence type="ECO:0000313" key="2">
    <source>
        <dbReference type="EMBL" id="MBS4884441.1"/>
    </source>
</evidence>
<reference evidence="2" key="1">
    <citation type="submission" date="2021-02" db="EMBL/GenBank/DDBJ databases">
        <title>Infant gut strain persistence is associated with maternal origin, phylogeny, and functional potential including surface adhesion and iron acquisition.</title>
        <authorList>
            <person name="Lou Y.C."/>
        </authorList>
    </citation>
    <scope>NUCLEOTIDE SEQUENCE</scope>
    <source>
        <strain evidence="2">L3_108_103G1_dasL3_108_103G1_concoct_2</strain>
    </source>
</reference>
<evidence type="ECO:0000256" key="1">
    <source>
        <dbReference type="SAM" id="Phobius"/>
    </source>
</evidence>
<protein>
    <recommendedName>
        <fullName evidence="4">O-antigen ligase domain-containing protein</fullName>
    </recommendedName>
</protein>
<keyword evidence="1" id="KW-0472">Membrane</keyword>
<dbReference type="EMBL" id="JAGZMZ010000015">
    <property type="protein sequence ID" value="MBS4884441.1"/>
    <property type="molecule type" value="Genomic_DNA"/>
</dbReference>
<proteinExistence type="predicted"/>
<gene>
    <name evidence="2" type="ORF">KHZ85_06715</name>
</gene>
<comment type="caution">
    <text evidence="2">The sequence shown here is derived from an EMBL/GenBank/DDBJ whole genome shotgun (WGS) entry which is preliminary data.</text>
</comment>
<feature type="transmembrane region" description="Helical" evidence="1">
    <location>
        <begin position="96"/>
        <end position="113"/>
    </location>
</feature>
<dbReference type="AlphaFoldDB" id="A0A942ZX57"/>
<dbReference type="RefSeq" id="WP_278640351.1">
    <property type="nucleotide sequence ID" value="NZ_JAGZMZ010000015.1"/>
</dbReference>
<organism evidence="2 3">
    <name type="scientific">Amedibacillus dolichus</name>
    <dbReference type="NCBI Taxonomy" id="31971"/>
    <lineage>
        <taxon>Bacteria</taxon>
        <taxon>Bacillati</taxon>
        <taxon>Bacillota</taxon>
        <taxon>Erysipelotrichia</taxon>
        <taxon>Erysipelotrichales</taxon>
        <taxon>Erysipelotrichaceae</taxon>
        <taxon>Amedibacillus</taxon>
    </lineage>
</organism>
<feature type="transmembrane region" description="Helical" evidence="1">
    <location>
        <begin position="226"/>
        <end position="247"/>
    </location>
</feature>
<name>A0A942ZX57_9FIRM</name>
<feature type="transmembrane region" description="Helical" evidence="1">
    <location>
        <begin position="339"/>
        <end position="359"/>
    </location>
</feature>
<evidence type="ECO:0008006" key="4">
    <source>
        <dbReference type="Google" id="ProtNLM"/>
    </source>
</evidence>
<accession>A0A942ZX57</accession>
<feature type="transmembrane region" description="Helical" evidence="1">
    <location>
        <begin position="65"/>
        <end position="90"/>
    </location>
</feature>
<feature type="transmembrane region" description="Helical" evidence="1">
    <location>
        <begin position="120"/>
        <end position="138"/>
    </location>
</feature>
<feature type="transmembrane region" description="Helical" evidence="1">
    <location>
        <begin position="34"/>
        <end position="53"/>
    </location>
</feature>